<dbReference type="AlphaFoldDB" id="A0A8H3BKA8"/>
<accession>A0A8H3BKA8</accession>
<gene>
    <name evidence="1" type="ORF">RDB_LOCUS155156</name>
</gene>
<dbReference type="Proteomes" id="UP000663846">
    <property type="component" value="Unassembled WGS sequence"/>
</dbReference>
<protein>
    <submittedName>
        <fullName evidence="1">Uncharacterized protein</fullName>
    </submittedName>
</protein>
<evidence type="ECO:0000313" key="2">
    <source>
        <dbReference type="Proteomes" id="UP000663846"/>
    </source>
</evidence>
<comment type="caution">
    <text evidence="1">The sequence shown here is derived from an EMBL/GenBank/DDBJ whole genome shotgun (WGS) entry which is preliminary data.</text>
</comment>
<organism evidence="1 2">
    <name type="scientific">Rhizoctonia solani</name>
    <dbReference type="NCBI Taxonomy" id="456999"/>
    <lineage>
        <taxon>Eukaryota</taxon>
        <taxon>Fungi</taxon>
        <taxon>Dikarya</taxon>
        <taxon>Basidiomycota</taxon>
        <taxon>Agaricomycotina</taxon>
        <taxon>Agaricomycetes</taxon>
        <taxon>Cantharellales</taxon>
        <taxon>Ceratobasidiaceae</taxon>
        <taxon>Rhizoctonia</taxon>
    </lineage>
</organism>
<proteinExistence type="predicted"/>
<feature type="non-terminal residue" evidence="1">
    <location>
        <position position="1"/>
    </location>
</feature>
<name>A0A8H3BKA8_9AGAM</name>
<reference evidence="1" key="1">
    <citation type="submission" date="2021-01" db="EMBL/GenBank/DDBJ databases">
        <authorList>
            <person name="Kaushik A."/>
        </authorList>
    </citation>
    <scope>NUCLEOTIDE SEQUENCE</scope>
    <source>
        <strain evidence="1">AG1-1C</strain>
    </source>
</reference>
<dbReference type="EMBL" id="CAJMWS010000673">
    <property type="protein sequence ID" value="CAE6457934.1"/>
    <property type="molecule type" value="Genomic_DNA"/>
</dbReference>
<evidence type="ECO:0000313" key="1">
    <source>
        <dbReference type="EMBL" id="CAE6457934.1"/>
    </source>
</evidence>
<sequence>MLRILSTVMADVSTKEPDKLLKVPTKPTLPGKATSHLSEHSFTVFFPFPSEYLADLHSQASLRDSAWMEALYYPWLEQYR</sequence>